<keyword evidence="2" id="KW-1185">Reference proteome</keyword>
<dbReference type="EMBL" id="JH687552">
    <property type="protein sequence ID" value="EIN04928.1"/>
    <property type="molecule type" value="Genomic_DNA"/>
</dbReference>
<dbReference type="RefSeq" id="XP_007387851.1">
    <property type="nucleotide sequence ID" value="XM_007387789.1"/>
</dbReference>
<dbReference type="PROSITE" id="PS50276">
    <property type="entry name" value="PANCREATIC_HORMONE_2"/>
    <property type="match status" value="1"/>
</dbReference>
<protein>
    <submittedName>
        <fullName evidence="1">Uncharacterized protein</fullName>
    </submittedName>
</protein>
<dbReference type="HOGENOM" id="CLU_1195404_0_0_1"/>
<dbReference type="Proteomes" id="UP000054196">
    <property type="component" value="Unassembled WGS sequence"/>
</dbReference>
<organism evidence="1 2">
    <name type="scientific">Punctularia strigosozonata (strain HHB-11173)</name>
    <name type="common">White-rot fungus</name>
    <dbReference type="NCBI Taxonomy" id="741275"/>
    <lineage>
        <taxon>Eukaryota</taxon>
        <taxon>Fungi</taxon>
        <taxon>Dikarya</taxon>
        <taxon>Basidiomycota</taxon>
        <taxon>Agaricomycotina</taxon>
        <taxon>Agaricomycetes</taxon>
        <taxon>Corticiales</taxon>
        <taxon>Punctulariaceae</taxon>
        <taxon>Punctularia</taxon>
    </lineage>
</organism>
<dbReference type="AlphaFoldDB" id="R7S3Y9"/>
<gene>
    <name evidence="1" type="ORF">PUNSTDRAFT_138117</name>
</gene>
<sequence length="232" mass="26476">METSVIIYPPRPAKFANPDVCAEYLLAMLKYLCPSAQERFGPPDEETLRDILVNQPALNNTHVEPFYMVTGLNRNVAHTLRSQSIWSSKVGTFFVLPNPVPTPTFAVSIQALTCQDNFWHVLRNVIIDVLKTDPGVVNMITVGAAENDIHDQEGIDVLAKTTLDSVHIWPLRIPQGDNDADGYERRWNLYVNCPMHNDLHTNWVSLLRGIDYNKMGHQNRRRHDVMHLLLRN</sequence>
<evidence type="ECO:0000313" key="2">
    <source>
        <dbReference type="Proteomes" id="UP000054196"/>
    </source>
</evidence>
<reference evidence="2" key="1">
    <citation type="journal article" date="2012" name="Science">
        <title>The Paleozoic origin of enzymatic lignin decomposition reconstructed from 31 fungal genomes.</title>
        <authorList>
            <person name="Floudas D."/>
            <person name="Binder M."/>
            <person name="Riley R."/>
            <person name="Barry K."/>
            <person name="Blanchette R.A."/>
            <person name="Henrissat B."/>
            <person name="Martinez A.T."/>
            <person name="Otillar R."/>
            <person name="Spatafora J.W."/>
            <person name="Yadav J.S."/>
            <person name="Aerts A."/>
            <person name="Benoit I."/>
            <person name="Boyd A."/>
            <person name="Carlson A."/>
            <person name="Copeland A."/>
            <person name="Coutinho P.M."/>
            <person name="de Vries R.P."/>
            <person name="Ferreira P."/>
            <person name="Findley K."/>
            <person name="Foster B."/>
            <person name="Gaskell J."/>
            <person name="Glotzer D."/>
            <person name="Gorecki P."/>
            <person name="Heitman J."/>
            <person name="Hesse C."/>
            <person name="Hori C."/>
            <person name="Igarashi K."/>
            <person name="Jurgens J.A."/>
            <person name="Kallen N."/>
            <person name="Kersten P."/>
            <person name="Kohler A."/>
            <person name="Kuees U."/>
            <person name="Kumar T.K.A."/>
            <person name="Kuo A."/>
            <person name="LaButti K."/>
            <person name="Larrondo L.F."/>
            <person name="Lindquist E."/>
            <person name="Ling A."/>
            <person name="Lombard V."/>
            <person name="Lucas S."/>
            <person name="Lundell T."/>
            <person name="Martin R."/>
            <person name="McLaughlin D.J."/>
            <person name="Morgenstern I."/>
            <person name="Morin E."/>
            <person name="Murat C."/>
            <person name="Nagy L.G."/>
            <person name="Nolan M."/>
            <person name="Ohm R.A."/>
            <person name="Patyshakuliyeva A."/>
            <person name="Rokas A."/>
            <person name="Ruiz-Duenas F.J."/>
            <person name="Sabat G."/>
            <person name="Salamov A."/>
            <person name="Samejima M."/>
            <person name="Schmutz J."/>
            <person name="Slot J.C."/>
            <person name="St John F."/>
            <person name="Stenlid J."/>
            <person name="Sun H."/>
            <person name="Sun S."/>
            <person name="Syed K."/>
            <person name="Tsang A."/>
            <person name="Wiebenga A."/>
            <person name="Young D."/>
            <person name="Pisabarro A."/>
            <person name="Eastwood D.C."/>
            <person name="Martin F."/>
            <person name="Cullen D."/>
            <person name="Grigoriev I.V."/>
            <person name="Hibbett D.S."/>
        </authorList>
    </citation>
    <scope>NUCLEOTIDE SEQUENCE [LARGE SCALE GENOMIC DNA]</scope>
    <source>
        <strain evidence="2">HHB-11173 SS5</strain>
    </source>
</reference>
<dbReference type="KEGG" id="psq:PUNSTDRAFT_138117"/>
<dbReference type="GeneID" id="18879994"/>
<name>R7S3Y9_PUNST</name>
<evidence type="ECO:0000313" key="1">
    <source>
        <dbReference type="EMBL" id="EIN04928.1"/>
    </source>
</evidence>
<proteinExistence type="predicted"/>
<accession>R7S3Y9</accession>